<organism evidence="2 3">
    <name type="scientific">Sphagnum jensenii</name>
    <dbReference type="NCBI Taxonomy" id="128206"/>
    <lineage>
        <taxon>Eukaryota</taxon>
        <taxon>Viridiplantae</taxon>
        <taxon>Streptophyta</taxon>
        <taxon>Embryophyta</taxon>
        <taxon>Bryophyta</taxon>
        <taxon>Sphagnophytina</taxon>
        <taxon>Sphagnopsida</taxon>
        <taxon>Sphagnales</taxon>
        <taxon>Sphagnaceae</taxon>
        <taxon>Sphagnum</taxon>
    </lineage>
</organism>
<dbReference type="Proteomes" id="UP001497444">
    <property type="component" value="Chromosome 10"/>
</dbReference>
<reference evidence="2" key="1">
    <citation type="submission" date="2024-02" db="EMBL/GenBank/DDBJ databases">
        <authorList>
            <consortium name="ELIXIR-Norway"/>
            <consortium name="Elixir Norway"/>
        </authorList>
    </citation>
    <scope>NUCLEOTIDE SEQUENCE</scope>
</reference>
<feature type="compositionally biased region" description="Low complexity" evidence="1">
    <location>
        <begin position="213"/>
        <end position="223"/>
    </location>
</feature>
<sequence length="395" mass="45092">MRISRMGESRRRTNRMSLDMASSHRSPYDAPPENYLGGTPTVRKLSSISQHFLFDTPPAVVDAPLRSKSFSGSKAHHSVLRQSKSTWGGEREDTGIVGLHSPSHYDMLQIQFSPNLPWEATATNSFRYSKCDYLQHEHNLQPVILHEDDIFPGNTRHLSRLRVKKIASEFDNHAPAKLGNLADRQQPQERSKLRKLGRSFSRHDTRSMKKLPRAPSSLPASPLGNSNWNSQETHATQIFHKLLQRSSRVNSEVSTRRETRSSWEPERERVVYKKHVSNAVVVWEKCSLPKRLGPIQGLQKTQQASIDASKSEKQNSWWPFKWKWKSKELRPQRSLNKSLVVLGDDNKVDIMADHDQVIYHDASSDKLDSSPLSPKNSARFTSAFNMIKERASSKA</sequence>
<evidence type="ECO:0000256" key="1">
    <source>
        <dbReference type="SAM" id="MobiDB-lite"/>
    </source>
</evidence>
<feature type="region of interest" description="Disordered" evidence="1">
    <location>
        <begin position="177"/>
        <end position="229"/>
    </location>
</feature>
<name>A0ABP0VQI0_9BRYO</name>
<feature type="compositionally biased region" description="Basic and acidic residues" evidence="1">
    <location>
        <begin position="1"/>
        <end position="11"/>
    </location>
</feature>
<evidence type="ECO:0000313" key="3">
    <source>
        <dbReference type="Proteomes" id="UP001497444"/>
    </source>
</evidence>
<feature type="region of interest" description="Disordered" evidence="1">
    <location>
        <begin position="1"/>
        <end position="33"/>
    </location>
</feature>
<proteinExistence type="predicted"/>
<gene>
    <name evidence="2" type="ORF">CSSPJE1EN1_LOCUS2212</name>
</gene>
<protein>
    <submittedName>
        <fullName evidence="2">Uncharacterized protein</fullName>
    </submittedName>
</protein>
<keyword evidence="3" id="KW-1185">Reference proteome</keyword>
<dbReference type="EMBL" id="OZ020105">
    <property type="protein sequence ID" value="CAK9256734.1"/>
    <property type="molecule type" value="Genomic_DNA"/>
</dbReference>
<evidence type="ECO:0000313" key="2">
    <source>
        <dbReference type="EMBL" id="CAK9256734.1"/>
    </source>
</evidence>
<accession>A0ABP0VQI0</accession>